<dbReference type="GO" id="GO:0016746">
    <property type="term" value="F:acyltransferase activity"/>
    <property type="evidence" value="ECO:0007669"/>
    <property type="project" value="UniProtKB-KW"/>
</dbReference>
<feature type="domain" description="Thiolase-like protein type 1 additional C-terminal" evidence="5">
    <location>
        <begin position="426"/>
        <end position="496"/>
    </location>
</feature>
<gene>
    <name evidence="6" type="ORF">GRI38_07190</name>
</gene>
<comment type="similarity">
    <text evidence="1">Belongs to the thiolase-like superfamily. Thiolase family.</text>
</comment>
<evidence type="ECO:0000259" key="5">
    <source>
        <dbReference type="Pfam" id="PF18313"/>
    </source>
</evidence>
<evidence type="ECO:0000256" key="1">
    <source>
        <dbReference type="ARBA" id="ARBA00010982"/>
    </source>
</evidence>
<reference evidence="6 7" key="1">
    <citation type="submission" date="2019-12" db="EMBL/GenBank/DDBJ databases">
        <title>Genomic-based taxomic classification of the family Erythrobacteraceae.</title>
        <authorList>
            <person name="Xu L."/>
        </authorList>
    </citation>
    <scope>NUCLEOTIDE SEQUENCE [LARGE SCALE GENOMIC DNA]</scope>
    <source>
        <strain evidence="6 7">MCCC 1A09962</strain>
    </source>
</reference>
<dbReference type="InterPro" id="IPR016039">
    <property type="entry name" value="Thiolase-like"/>
</dbReference>
<dbReference type="PANTHER" id="PTHR18919">
    <property type="entry name" value="ACETYL-COA C-ACYLTRANSFERASE"/>
    <property type="match status" value="1"/>
</dbReference>
<protein>
    <submittedName>
        <fullName evidence="6">Acetyl-CoA acetyltransferase</fullName>
    </submittedName>
</protein>
<dbReference type="RefSeq" id="WP_160682170.1">
    <property type="nucleotide sequence ID" value="NZ_WTYW01000001.1"/>
</dbReference>
<accession>A0A844ZD70</accession>
<keyword evidence="7" id="KW-1185">Reference proteome</keyword>
<evidence type="ECO:0000313" key="6">
    <source>
        <dbReference type="EMBL" id="MXO85815.1"/>
    </source>
</evidence>
<evidence type="ECO:0000313" key="7">
    <source>
        <dbReference type="Proteomes" id="UP000433104"/>
    </source>
</evidence>
<dbReference type="Gene3D" id="2.40.50.840">
    <property type="match status" value="1"/>
</dbReference>
<keyword evidence="2 6" id="KW-0808">Transferase</keyword>
<organism evidence="6 7">
    <name type="scientific">Parapontixanthobacter aurantiacus</name>
    <dbReference type="NCBI Taxonomy" id="1463599"/>
    <lineage>
        <taxon>Bacteria</taxon>
        <taxon>Pseudomonadati</taxon>
        <taxon>Pseudomonadota</taxon>
        <taxon>Alphaproteobacteria</taxon>
        <taxon>Sphingomonadales</taxon>
        <taxon>Erythrobacteraceae</taxon>
        <taxon>Parapontixanthobacter</taxon>
    </lineage>
</organism>
<dbReference type="Proteomes" id="UP000433104">
    <property type="component" value="Unassembled WGS sequence"/>
</dbReference>
<sequence>MSLPQPERIPVLVGVGQINDRPARNAEGLNARELMIAALQEAERDAGGGWLAQCDRLALVTQWSFRQLNPVAKEVAEAIGARPATLYESGMPKGDSPMRLLNEAANAIGAGEARIAAIAGGEALRTAAALAREGKGPSNPFAKSEDGGEQPLNSDSPRPERPFAHRYGLVMPADVYPLYENAGRAAYGQTLAEGQAESGTLWSKMSQVAADNEQAWLRESLTHEEIIRPSASNRRMAFPYTKFLVANAAVNQGAAMIVTSLAEARRRNIPEKRIIHIGLGAAAHEADDYLKRDSYAASAGMKVTLERVPALNGLAAKDLDHVELYSCFPCVPKMARRVLGFDEERPITVFGGLTFGGAPIGNYMSHAAASMTDLLRREGGTGLLFANGGYATHNHAIVLSAEPLLAASFPQNFDFQAEADALRGEIPELNEDYAGPAVIETYTVLYDRSGAVEHGIIVARTNDGRRTLAIVPANDETMIAFLTEGNHEPVGTGGTIIAGGADGLQRWVMA</sequence>
<proteinExistence type="inferred from homology"/>
<dbReference type="Pfam" id="PF18313">
    <property type="entry name" value="TLP1_add_C"/>
    <property type="match status" value="1"/>
</dbReference>
<name>A0A844ZD70_9SPHN</name>
<evidence type="ECO:0000256" key="2">
    <source>
        <dbReference type="ARBA" id="ARBA00022679"/>
    </source>
</evidence>
<evidence type="ECO:0000256" key="3">
    <source>
        <dbReference type="ARBA" id="ARBA00023315"/>
    </source>
</evidence>
<dbReference type="PANTHER" id="PTHR18919:SF139">
    <property type="entry name" value="THIOLASE-LIKE PROTEIN TYPE 1 ADDITIONAL C-TERMINAL DOMAIN-CONTAINING PROTEIN"/>
    <property type="match status" value="1"/>
</dbReference>
<keyword evidence="3" id="KW-0012">Acyltransferase</keyword>
<dbReference type="AlphaFoldDB" id="A0A844ZD70"/>
<comment type="caution">
    <text evidence="6">The sequence shown here is derived from an EMBL/GenBank/DDBJ whole genome shotgun (WGS) entry which is preliminary data.</text>
</comment>
<dbReference type="SUPFAM" id="SSF53901">
    <property type="entry name" value="Thiolase-like"/>
    <property type="match status" value="2"/>
</dbReference>
<dbReference type="InterPro" id="IPR040771">
    <property type="entry name" value="TLP1_add_C"/>
</dbReference>
<dbReference type="EMBL" id="WTYW01000001">
    <property type="protein sequence ID" value="MXO85815.1"/>
    <property type="molecule type" value="Genomic_DNA"/>
</dbReference>
<dbReference type="OrthoDB" id="4470569at2"/>
<feature type="region of interest" description="Disordered" evidence="4">
    <location>
        <begin position="133"/>
        <end position="163"/>
    </location>
</feature>
<dbReference type="Gene3D" id="3.40.47.10">
    <property type="match status" value="1"/>
</dbReference>
<evidence type="ECO:0000256" key="4">
    <source>
        <dbReference type="SAM" id="MobiDB-lite"/>
    </source>
</evidence>